<keyword evidence="10" id="KW-1185">Reference proteome</keyword>
<feature type="transmembrane region" description="Helical" evidence="7">
    <location>
        <begin position="363"/>
        <end position="384"/>
    </location>
</feature>
<keyword evidence="3" id="KW-1003">Cell membrane</keyword>
<evidence type="ECO:0000256" key="5">
    <source>
        <dbReference type="ARBA" id="ARBA00022989"/>
    </source>
</evidence>
<feature type="transmembrane region" description="Helical" evidence="7">
    <location>
        <begin position="23"/>
        <end position="43"/>
    </location>
</feature>
<dbReference type="InterPro" id="IPR020846">
    <property type="entry name" value="MFS_dom"/>
</dbReference>
<comment type="caution">
    <text evidence="9">The sequence shown here is derived from an EMBL/GenBank/DDBJ whole genome shotgun (WGS) entry which is preliminary data.</text>
</comment>
<proteinExistence type="predicted"/>
<dbReference type="PROSITE" id="PS50850">
    <property type="entry name" value="MFS"/>
    <property type="match status" value="1"/>
</dbReference>
<feature type="domain" description="Major facilitator superfamily (MFS) profile" evidence="8">
    <location>
        <begin position="26"/>
        <end position="416"/>
    </location>
</feature>
<dbReference type="GO" id="GO:0005886">
    <property type="term" value="C:plasma membrane"/>
    <property type="evidence" value="ECO:0007669"/>
    <property type="project" value="UniProtKB-SubCell"/>
</dbReference>
<protein>
    <submittedName>
        <fullName evidence="9">Polyol permease family</fullName>
    </submittedName>
</protein>
<dbReference type="RefSeq" id="WP_142065473.1">
    <property type="nucleotide sequence ID" value="NZ_VFPA01000010.1"/>
</dbReference>
<keyword evidence="6 7" id="KW-0472">Membrane</keyword>
<dbReference type="Gene3D" id="1.20.1250.20">
    <property type="entry name" value="MFS general substrate transporter like domains"/>
    <property type="match status" value="2"/>
</dbReference>
<accession>A0A543C1Z4</accession>
<keyword evidence="4 7" id="KW-0812">Transmembrane</keyword>
<evidence type="ECO:0000259" key="8">
    <source>
        <dbReference type="PROSITE" id="PS50850"/>
    </source>
</evidence>
<gene>
    <name evidence="9" type="ORF">FB558_8651</name>
</gene>
<evidence type="ECO:0000313" key="10">
    <source>
        <dbReference type="Proteomes" id="UP000315677"/>
    </source>
</evidence>
<feature type="transmembrane region" description="Helical" evidence="7">
    <location>
        <begin position="55"/>
        <end position="80"/>
    </location>
</feature>
<evidence type="ECO:0000256" key="3">
    <source>
        <dbReference type="ARBA" id="ARBA00022475"/>
    </source>
</evidence>
<feature type="transmembrane region" description="Helical" evidence="7">
    <location>
        <begin position="155"/>
        <end position="177"/>
    </location>
</feature>
<feature type="transmembrane region" description="Helical" evidence="7">
    <location>
        <begin position="183"/>
        <end position="204"/>
    </location>
</feature>
<evidence type="ECO:0000256" key="4">
    <source>
        <dbReference type="ARBA" id="ARBA00022692"/>
    </source>
</evidence>
<feature type="transmembrane region" description="Helical" evidence="7">
    <location>
        <begin position="299"/>
        <end position="320"/>
    </location>
</feature>
<feature type="transmembrane region" description="Helical" evidence="7">
    <location>
        <begin position="92"/>
        <end position="112"/>
    </location>
</feature>
<dbReference type="AlphaFoldDB" id="A0A543C1Z4"/>
<evidence type="ECO:0000313" key="9">
    <source>
        <dbReference type="EMBL" id="TQL91102.1"/>
    </source>
</evidence>
<evidence type="ECO:0000256" key="6">
    <source>
        <dbReference type="ARBA" id="ARBA00023136"/>
    </source>
</evidence>
<dbReference type="CDD" id="cd17337">
    <property type="entry name" value="MFS_CsbX"/>
    <property type="match status" value="1"/>
</dbReference>
<evidence type="ECO:0000256" key="1">
    <source>
        <dbReference type="ARBA" id="ARBA00004651"/>
    </source>
</evidence>
<dbReference type="Proteomes" id="UP000315677">
    <property type="component" value="Unassembled WGS sequence"/>
</dbReference>
<dbReference type="InterPro" id="IPR004748">
    <property type="entry name" value="Polyol_permease-like"/>
</dbReference>
<dbReference type="NCBIfam" id="TIGR00897">
    <property type="entry name" value="2A0118"/>
    <property type="match status" value="1"/>
</dbReference>
<dbReference type="SUPFAM" id="SSF103473">
    <property type="entry name" value="MFS general substrate transporter"/>
    <property type="match status" value="1"/>
</dbReference>
<feature type="transmembrane region" description="Helical" evidence="7">
    <location>
        <begin position="332"/>
        <end position="356"/>
    </location>
</feature>
<feature type="transmembrane region" description="Helical" evidence="7">
    <location>
        <begin position="274"/>
        <end position="292"/>
    </location>
</feature>
<evidence type="ECO:0000256" key="7">
    <source>
        <dbReference type="SAM" id="Phobius"/>
    </source>
</evidence>
<sequence length="421" mass="43984">MNSGVNATPRTGRLGRFLDSQGIARPLAWGYVGLTLFMVGDGIEQGFLAPYLDELGFSAASIAALFSAYGVVVAVSAWLAGALAEAWGPRRVMLIGAALWVVLEVAFLVGVMQHSYTLMITAFAVRAVGYPFFAYGFLVWVTMDTPDEVMGKAVGWYWFANAMGLGVISAYFAGLVIPLVGELVTLWLTIAFVAAGALIIATLVTSRGGRSGITVKDTVSGLVQGVTIIKDVPRVGIGGMVRLINTISFYAFAVFLSVHMVNVIGFSLPQWQAIWGTMLAANVAANLLAGYASDRVGRINVIAWGGGIGTAVSVLALYYVPEAIGPNFAVVMAIGIVYGLALGMYVPLSAVVPLLAPRHKASAVAVLNLGAGLSNFGGPLLAGLVGPLGIAPVVWILAGLYVVGFFLTYGLRQPGVEVTTS</sequence>
<dbReference type="InterPro" id="IPR050171">
    <property type="entry name" value="MFS_Transporters"/>
</dbReference>
<organism evidence="9 10">
    <name type="scientific">Pseudonocardia kunmingensis</name>
    <dbReference type="NCBI Taxonomy" id="630975"/>
    <lineage>
        <taxon>Bacteria</taxon>
        <taxon>Bacillati</taxon>
        <taxon>Actinomycetota</taxon>
        <taxon>Actinomycetes</taxon>
        <taxon>Pseudonocardiales</taxon>
        <taxon>Pseudonocardiaceae</taxon>
        <taxon>Pseudonocardia</taxon>
    </lineage>
</organism>
<feature type="transmembrane region" description="Helical" evidence="7">
    <location>
        <begin position="390"/>
        <end position="411"/>
    </location>
</feature>
<evidence type="ECO:0000256" key="2">
    <source>
        <dbReference type="ARBA" id="ARBA00022448"/>
    </source>
</evidence>
<comment type="subcellular location">
    <subcellularLocation>
        <location evidence="1">Cell membrane</location>
        <topology evidence="1">Multi-pass membrane protein</topology>
    </subcellularLocation>
</comment>
<reference evidence="9 10" key="1">
    <citation type="submission" date="2019-06" db="EMBL/GenBank/DDBJ databases">
        <title>Sequencing the genomes of 1000 actinobacteria strains.</title>
        <authorList>
            <person name="Klenk H.-P."/>
        </authorList>
    </citation>
    <scope>NUCLEOTIDE SEQUENCE [LARGE SCALE GENOMIC DNA]</scope>
    <source>
        <strain evidence="9 10">DSM 45301</strain>
    </source>
</reference>
<name>A0A543C1Z4_9PSEU</name>
<dbReference type="InterPro" id="IPR011701">
    <property type="entry name" value="MFS"/>
</dbReference>
<dbReference type="GO" id="GO:0022857">
    <property type="term" value="F:transmembrane transporter activity"/>
    <property type="evidence" value="ECO:0007669"/>
    <property type="project" value="InterPro"/>
</dbReference>
<feature type="transmembrane region" description="Helical" evidence="7">
    <location>
        <begin position="247"/>
        <end position="268"/>
    </location>
</feature>
<dbReference type="EMBL" id="VFPA01000010">
    <property type="protein sequence ID" value="TQL91102.1"/>
    <property type="molecule type" value="Genomic_DNA"/>
</dbReference>
<dbReference type="Pfam" id="PF07690">
    <property type="entry name" value="MFS_1"/>
    <property type="match status" value="2"/>
</dbReference>
<dbReference type="PANTHER" id="PTHR23517">
    <property type="entry name" value="RESISTANCE PROTEIN MDTM, PUTATIVE-RELATED-RELATED"/>
    <property type="match status" value="1"/>
</dbReference>
<keyword evidence="2" id="KW-0813">Transport</keyword>
<dbReference type="OrthoDB" id="3522477at2"/>
<keyword evidence="5 7" id="KW-1133">Transmembrane helix</keyword>
<feature type="transmembrane region" description="Helical" evidence="7">
    <location>
        <begin position="118"/>
        <end position="143"/>
    </location>
</feature>
<dbReference type="InterPro" id="IPR036259">
    <property type="entry name" value="MFS_trans_sf"/>
</dbReference>